<feature type="non-terminal residue" evidence="1">
    <location>
        <position position="84"/>
    </location>
</feature>
<reference evidence="1 2" key="1">
    <citation type="journal article" date="2015" name="Genome Biol. Evol.">
        <title>Comparative Genomics of a Bacterivorous Green Alga Reveals Evolutionary Causalities and Consequences of Phago-Mixotrophic Mode of Nutrition.</title>
        <authorList>
            <person name="Burns J.A."/>
            <person name="Paasch A."/>
            <person name="Narechania A."/>
            <person name="Kim E."/>
        </authorList>
    </citation>
    <scope>NUCLEOTIDE SEQUENCE [LARGE SCALE GENOMIC DNA]</scope>
    <source>
        <strain evidence="1 2">PLY_AMNH</strain>
    </source>
</reference>
<gene>
    <name evidence="1" type="ORF">CYMTET_34271</name>
</gene>
<dbReference type="AlphaFoldDB" id="A0AAE0FBE1"/>
<organism evidence="1 2">
    <name type="scientific">Cymbomonas tetramitiformis</name>
    <dbReference type="NCBI Taxonomy" id="36881"/>
    <lineage>
        <taxon>Eukaryota</taxon>
        <taxon>Viridiplantae</taxon>
        <taxon>Chlorophyta</taxon>
        <taxon>Pyramimonadophyceae</taxon>
        <taxon>Pyramimonadales</taxon>
        <taxon>Pyramimonadaceae</taxon>
        <taxon>Cymbomonas</taxon>
    </lineage>
</organism>
<comment type="caution">
    <text evidence="1">The sequence shown here is derived from an EMBL/GenBank/DDBJ whole genome shotgun (WGS) entry which is preliminary data.</text>
</comment>
<evidence type="ECO:0000313" key="1">
    <source>
        <dbReference type="EMBL" id="KAK3256598.1"/>
    </source>
</evidence>
<evidence type="ECO:0000313" key="2">
    <source>
        <dbReference type="Proteomes" id="UP001190700"/>
    </source>
</evidence>
<keyword evidence="2" id="KW-1185">Reference proteome</keyword>
<accession>A0AAE0FBE1</accession>
<sequence>GLNGGAISGQERSSIAVMNGSVILGNHAEMSGGGLYCMSLTSGILDAVEISGNSAVMGGGIGMVTATFVMRGRSLVFNNSGVKY</sequence>
<name>A0AAE0FBE1_9CHLO</name>
<dbReference type="Proteomes" id="UP001190700">
    <property type="component" value="Unassembled WGS sequence"/>
</dbReference>
<feature type="non-terminal residue" evidence="1">
    <location>
        <position position="1"/>
    </location>
</feature>
<dbReference type="EMBL" id="LGRX02021508">
    <property type="protein sequence ID" value="KAK3256598.1"/>
    <property type="molecule type" value="Genomic_DNA"/>
</dbReference>
<protein>
    <submittedName>
        <fullName evidence="1">Uncharacterized protein</fullName>
    </submittedName>
</protein>
<proteinExistence type="predicted"/>